<evidence type="ECO:0000256" key="3">
    <source>
        <dbReference type="ARBA" id="ARBA00006602"/>
    </source>
</evidence>
<comment type="function">
    <text evidence="1">Needed for flagellar regrowth and assembly.</text>
</comment>
<dbReference type="PANTHER" id="PTHR34982:SF1">
    <property type="entry name" value="FLAGELLAR ASSEMBLY PROTEIN FLIH"/>
    <property type="match status" value="1"/>
</dbReference>
<evidence type="ECO:0000256" key="7">
    <source>
        <dbReference type="ARBA" id="ARBA00022795"/>
    </source>
</evidence>
<evidence type="ECO:0000313" key="11">
    <source>
        <dbReference type="EMBL" id="MFC3459171.1"/>
    </source>
</evidence>
<accession>A0ABV7PL76</accession>
<keyword evidence="11" id="KW-0966">Cell projection</keyword>
<gene>
    <name evidence="11" type="ORF">ACFOPH_13095</name>
</gene>
<dbReference type="InterPro" id="IPR000563">
    <property type="entry name" value="Flag_FliH"/>
</dbReference>
<dbReference type="EMBL" id="JBHRVV010000001">
    <property type="protein sequence ID" value="MFC3459171.1"/>
    <property type="molecule type" value="Genomic_DNA"/>
</dbReference>
<evidence type="ECO:0000259" key="10">
    <source>
        <dbReference type="Pfam" id="PF02108"/>
    </source>
</evidence>
<keyword evidence="5" id="KW-0813">Transport</keyword>
<keyword evidence="11" id="KW-0282">Flagellum</keyword>
<evidence type="ECO:0000256" key="1">
    <source>
        <dbReference type="ARBA" id="ARBA00003041"/>
    </source>
</evidence>
<name>A0ABV7PL76_9BURK</name>
<dbReference type="PRINTS" id="PR01003">
    <property type="entry name" value="FLGFLIH"/>
</dbReference>
<keyword evidence="7" id="KW-1005">Bacterial flagellum biogenesis</keyword>
<evidence type="ECO:0000256" key="4">
    <source>
        <dbReference type="ARBA" id="ARBA00016507"/>
    </source>
</evidence>
<dbReference type="PANTHER" id="PTHR34982">
    <property type="entry name" value="YOP PROTEINS TRANSLOCATION PROTEIN L"/>
    <property type="match status" value="1"/>
</dbReference>
<keyword evidence="6" id="KW-0963">Cytoplasm</keyword>
<comment type="subcellular location">
    <subcellularLocation>
        <location evidence="2">Cytoplasm</location>
    </subcellularLocation>
</comment>
<keyword evidence="8" id="KW-0653">Protein transport</keyword>
<dbReference type="Proteomes" id="UP001595665">
    <property type="component" value="Unassembled WGS sequence"/>
</dbReference>
<evidence type="ECO:0000256" key="9">
    <source>
        <dbReference type="ARBA" id="ARBA00023225"/>
    </source>
</evidence>
<comment type="caution">
    <text evidence="11">The sequence shown here is derived from an EMBL/GenBank/DDBJ whole genome shotgun (WGS) entry which is preliminary data.</text>
</comment>
<evidence type="ECO:0000256" key="2">
    <source>
        <dbReference type="ARBA" id="ARBA00004496"/>
    </source>
</evidence>
<evidence type="ECO:0000313" key="12">
    <source>
        <dbReference type="Proteomes" id="UP001595665"/>
    </source>
</evidence>
<evidence type="ECO:0000256" key="5">
    <source>
        <dbReference type="ARBA" id="ARBA00022448"/>
    </source>
</evidence>
<dbReference type="InterPro" id="IPR018035">
    <property type="entry name" value="Flagellar_FliH/T3SS_HrpE"/>
</dbReference>
<feature type="domain" description="Flagellar assembly protein FliH/Type III secretion system HrpE" evidence="10">
    <location>
        <begin position="113"/>
        <end position="238"/>
    </location>
</feature>
<dbReference type="InterPro" id="IPR051472">
    <property type="entry name" value="T3SS_Stator/FliH"/>
</dbReference>
<dbReference type="RefSeq" id="WP_312553074.1">
    <property type="nucleotide sequence ID" value="NZ_JBHRVV010000001.1"/>
</dbReference>
<proteinExistence type="inferred from homology"/>
<evidence type="ECO:0000256" key="6">
    <source>
        <dbReference type="ARBA" id="ARBA00022490"/>
    </source>
</evidence>
<evidence type="ECO:0000256" key="8">
    <source>
        <dbReference type="ARBA" id="ARBA00022927"/>
    </source>
</evidence>
<protein>
    <recommendedName>
        <fullName evidence="4">Flagellar assembly protein FliH</fullName>
    </recommendedName>
</protein>
<dbReference type="Pfam" id="PF02108">
    <property type="entry name" value="FliH"/>
    <property type="match status" value="1"/>
</dbReference>
<organism evidence="11 12">
    <name type="scientific">Massilia haematophila</name>
    <dbReference type="NCBI Taxonomy" id="457923"/>
    <lineage>
        <taxon>Bacteria</taxon>
        <taxon>Pseudomonadati</taxon>
        <taxon>Pseudomonadota</taxon>
        <taxon>Betaproteobacteria</taxon>
        <taxon>Burkholderiales</taxon>
        <taxon>Oxalobacteraceae</taxon>
        <taxon>Telluria group</taxon>
        <taxon>Massilia</taxon>
    </lineage>
</organism>
<keyword evidence="12" id="KW-1185">Reference proteome</keyword>
<reference evidence="12" key="1">
    <citation type="journal article" date="2019" name="Int. J. Syst. Evol. Microbiol.">
        <title>The Global Catalogue of Microorganisms (GCM) 10K type strain sequencing project: providing services to taxonomists for standard genome sequencing and annotation.</title>
        <authorList>
            <consortium name="The Broad Institute Genomics Platform"/>
            <consortium name="The Broad Institute Genome Sequencing Center for Infectious Disease"/>
            <person name="Wu L."/>
            <person name="Ma J."/>
        </authorList>
    </citation>
    <scope>NUCLEOTIDE SEQUENCE [LARGE SCALE GENOMIC DNA]</scope>
    <source>
        <strain evidence="12">CCM 7480</strain>
    </source>
</reference>
<keyword evidence="9" id="KW-1006">Bacterial flagellum protein export</keyword>
<sequence>MMNKDLQGAFKRWEMTSFGDERPSTLAARIKEKEEEENRAQAAAAGAAAARAQQFAAEQAAAAMPAVQLPTAAELEAIREQARAEGYAEGLEEGRAAGHAEAFEAGRVEAATELQSLRAVAASFSDALAQADETIAADVLDLALHLARSMVRTAFEVRPELVIGIVREAIEYLPVLQQPAVLALHPDDIDIVRAGLADELDKGGWRVVADPQIARGGCKVDTASNQIDAGAAARWSRLTHALGKNVEWLA</sequence>
<comment type="similarity">
    <text evidence="3">Belongs to the FliH family.</text>
</comment>
<keyword evidence="11" id="KW-0969">Cilium</keyword>